<dbReference type="KEGG" id="anr:Ana3638_22600"/>
<dbReference type="GO" id="GO:0046872">
    <property type="term" value="F:metal ion binding"/>
    <property type="evidence" value="ECO:0007669"/>
    <property type="project" value="InterPro"/>
</dbReference>
<dbReference type="Gene3D" id="3.30.70.100">
    <property type="match status" value="1"/>
</dbReference>
<dbReference type="EMBL" id="CP048000">
    <property type="protein sequence ID" value="QHQ63219.1"/>
    <property type="molecule type" value="Genomic_DNA"/>
</dbReference>
<reference evidence="1 2" key="1">
    <citation type="submission" date="2020-01" db="EMBL/GenBank/DDBJ databases">
        <title>Genome analysis of Anaerocolumna sp. CBA3638.</title>
        <authorList>
            <person name="Kim J."/>
            <person name="Roh S.W."/>
        </authorList>
    </citation>
    <scope>NUCLEOTIDE SEQUENCE [LARGE SCALE GENOMIC DNA]</scope>
    <source>
        <strain evidence="1 2">CBA3638</strain>
    </source>
</reference>
<dbReference type="RefSeq" id="WP_161840040.1">
    <property type="nucleotide sequence ID" value="NZ_CP048000.1"/>
</dbReference>
<keyword evidence="2" id="KW-1185">Reference proteome</keyword>
<dbReference type="AlphaFoldDB" id="A0A6P1TSM9"/>
<evidence type="ECO:0000313" key="1">
    <source>
        <dbReference type="EMBL" id="QHQ63219.1"/>
    </source>
</evidence>
<evidence type="ECO:0000313" key="2">
    <source>
        <dbReference type="Proteomes" id="UP000464314"/>
    </source>
</evidence>
<dbReference type="Proteomes" id="UP000464314">
    <property type="component" value="Chromosome"/>
</dbReference>
<name>A0A6P1TSM9_9FIRM</name>
<dbReference type="InterPro" id="IPR036163">
    <property type="entry name" value="HMA_dom_sf"/>
</dbReference>
<sequence length="70" mass="8035">MQSIRFNIDGLEENETQDKVRNQLEGVVGVHDVFLSKGQNYVDINFDEQTSVPELNNHLQNNGYKITDII</sequence>
<proteinExistence type="predicted"/>
<dbReference type="SUPFAM" id="SSF55008">
    <property type="entry name" value="HMA, heavy metal-associated domain"/>
    <property type="match status" value="1"/>
</dbReference>
<protein>
    <submittedName>
        <fullName evidence="1">Uncharacterized protein</fullName>
    </submittedName>
</protein>
<gene>
    <name evidence="1" type="ORF">Ana3638_22600</name>
</gene>
<organism evidence="1 2">
    <name type="scientific">Anaerocolumna sedimenticola</name>
    <dbReference type="NCBI Taxonomy" id="2696063"/>
    <lineage>
        <taxon>Bacteria</taxon>
        <taxon>Bacillati</taxon>
        <taxon>Bacillota</taxon>
        <taxon>Clostridia</taxon>
        <taxon>Lachnospirales</taxon>
        <taxon>Lachnospiraceae</taxon>
        <taxon>Anaerocolumna</taxon>
    </lineage>
</organism>
<accession>A0A6P1TSM9</accession>